<evidence type="ECO:0000313" key="1">
    <source>
        <dbReference type="EMBL" id="AEU35617.1"/>
    </source>
</evidence>
<proteinExistence type="predicted"/>
<dbReference type="Proteomes" id="UP000007113">
    <property type="component" value="Chromosome"/>
</dbReference>
<dbReference type="eggNOG" id="COG4634">
    <property type="taxonomic scope" value="Bacteria"/>
</dbReference>
<reference evidence="1 2" key="1">
    <citation type="submission" date="2011-11" db="EMBL/GenBank/DDBJ databases">
        <title>Complete sequence of Granulicella mallensis MP5ACTX8.</title>
        <authorList>
            <consortium name="US DOE Joint Genome Institute"/>
            <person name="Lucas S."/>
            <person name="Copeland A."/>
            <person name="Lapidus A."/>
            <person name="Cheng J.-F."/>
            <person name="Goodwin L."/>
            <person name="Pitluck S."/>
            <person name="Peters L."/>
            <person name="Lu M."/>
            <person name="Detter J.C."/>
            <person name="Han C."/>
            <person name="Tapia R."/>
            <person name="Land M."/>
            <person name="Hauser L."/>
            <person name="Kyrpides N."/>
            <person name="Ivanova N."/>
            <person name="Mikhailova N."/>
            <person name="Pagani I."/>
            <person name="Rawat S."/>
            <person name="Mannisto M."/>
            <person name="Haggblom M."/>
            <person name="Woyke T."/>
        </authorList>
    </citation>
    <scope>NUCLEOTIDE SEQUENCE [LARGE SCALE GENOMIC DNA]</scope>
    <source>
        <strain evidence="2">ATCC BAA-1857 / DSM 23137 / MP5ACTX8</strain>
    </source>
</reference>
<accession>G8NY29</accession>
<dbReference type="HOGENOM" id="CLU_156527_1_0_0"/>
<evidence type="ECO:0000313" key="2">
    <source>
        <dbReference type="Proteomes" id="UP000007113"/>
    </source>
</evidence>
<sequence length="110" mass="12120">MKVLLDEDPPHKLRQNLPGHDVSTVSYMGWSGLKNGELLRTAEAADFEVFLTGDQKLSYQQNLKERLIGIVTLSAQEWPIIKSHLPAIAAAVDAALPGSFQSVECGSFRR</sequence>
<dbReference type="EMBL" id="CP003130">
    <property type="protein sequence ID" value="AEU35617.1"/>
    <property type="molecule type" value="Genomic_DNA"/>
</dbReference>
<dbReference type="OrthoDB" id="8085537at2"/>
<dbReference type="STRING" id="682795.AciX8_1274"/>
<dbReference type="RefSeq" id="WP_014264497.1">
    <property type="nucleotide sequence ID" value="NC_016631.1"/>
</dbReference>
<keyword evidence="2" id="KW-1185">Reference proteome</keyword>
<name>G8NY29_GRAMM</name>
<gene>
    <name evidence="1" type="ordered locus">AciX8_1274</name>
</gene>
<protein>
    <submittedName>
        <fullName evidence="1">Uncharacterized protein</fullName>
    </submittedName>
</protein>
<dbReference type="KEGG" id="gma:AciX8_1274"/>
<organism evidence="1 2">
    <name type="scientific">Granulicella mallensis (strain ATCC BAA-1857 / DSM 23137 / MP5ACTX8)</name>
    <dbReference type="NCBI Taxonomy" id="682795"/>
    <lineage>
        <taxon>Bacteria</taxon>
        <taxon>Pseudomonadati</taxon>
        <taxon>Acidobacteriota</taxon>
        <taxon>Terriglobia</taxon>
        <taxon>Terriglobales</taxon>
        <taxon>Acidobacteriaceae</taxon>
        <taxon>Granulicella</taxon>
    </lineage>
</organism>
<dbReference type="AlphaFoldDB" id="G8NY29"/>